<organism evidence="1 2">
    <name type="scientific">Candidatus Komeilibacteria bacterium RIFCSPLOWO2_02_FULL_48_11</name>
    <dbReference type="NCBI Taxonomy" id="1798553"/>
    <lineage>
        <taxon>Bacteria</taxon>
        <taxon>Candidatus Komeiliibacteriota</taxon>
    </lineage>
</organism>
<evidence type="ECO:0008006" key="3">
    <source>
        <dbReference type="Google" id="ProtNLM"/>
    </source>
</evidence>
<dbReference type="PANTHER" id="PTHR37953">
    <property type="entry name" value="UPF0127 PROTEIN MJ1496"/>
    <property type="match status" value="1"/>
</dbReference>
<dbReference type="Pfam" id="PF02643">
    <property type="entry name" value="DUF192"/>
    <property type="match status" value="1"/>
</dbReference>
<dbReference type="InterPro" id="IPR003795">
    <property type="entry name" value="DUF192"/>
</dbReference>
<proteinExistence type="predicted"/>
<evidence type="ECO:0000313" key="1">
    <source>
        <dbReference type="EMBL" id="OGY91552.1"/>
    </source>
</evidence>
<sequence>MPDKQGASVKQMQVGGQSLAVEVADTDFLKQQGLSNRASLAPDSGMLFIYPDQAIRYFWMKDMKFPLDVLWLAGNRVVGLQENIPIKTNNGQVVRFQSNAPSDMVLEVNAGWIRSQGVKVGDIVFSKLN</sequence>
<protein>
    <recommendedName>
        <fullName evidence="3">DUF192 domain-containing protein</fullName>
    </recommendedName>
</protein>
<dbReference type="EMBL" id="MHKO01000043">
    <property type="protein sequence ID" value="OGY91552.1"/>
    <property type="molecule type" value="Genomic_DNA"/>
</dbReference>
<dbReference type="InterPro" id="IPR038695">
    <property type="entry name" value="Saro_0823-like_sf"/>
</dbReference>
<dbReference type="Gene3D" id="2.60.120.1140">
    <property type="entry name" value="Protein of unknown function DUF192"/>
    <property type="match status" value="1"/>
</dbReference>
<comment type="caution">
    <text evidence="1">The sequence shown here is derived from an EMBL/GenBank/DDBJ whole genome shotgun (WGS) entry which is preliminary data.</text>
</comment>
<gene>
    <name evidence="1" type="ORF">A3H70_04855</name>
</gene>
<dbReference type="PANTHER" id="PTHR37953:SF1">
    <property type="entry name" value="UPF0127 PROTEIN MJ1496"/>
    <property type="match status" value="1"/>
</dbReference>
<evidence type="ECO:0000313" key="2">
    <source>
        <dbReference type="Proteomes" id="UP000178109"/>
    </source>
</evidence>
<reference evidence="1 2" key="1">
    <citation type="journal article" date="2016" name="Nat. Commun.">
        <title>Thousands of microbial genomes shed light on interconnected biogeochemical processes in an aquifer system.</title>
        <authorList>
            <person name="Anantharaman K."/>
            <person name="Brown C.T."/>
            <person name="Hug L.A."/>
            <person name="Sharon I."/>
            <person name="Castelle C.J."/>
            <person name="Probst A.J."/>
            <person name="Thomas B.C."/>
            <person name="Singh A."/>
            <person name="Wilkins M.J."/>
            <person name="Karaoz U."/>
            <person name="Brodie E.L."/>
            <person name="Williams K.H."/>
            <person name="Hubbard S.S."/>
            <person name="Banfield J.F."/>
        </authorList>
    </citation>
    <scope>NUCLEOTIDE SEQUENCE [LARGE SCALE GENOMIC DNA]</scope>
</reference>
<dbReference type="Proteomes" id="UP000178109">
    <property type="component" value="Unassembled WGS sequence"/>
</dbReference>
<name>A0A1G2BQZ7_9BACT</name>
<dbReference type="AlphaFoldDB" id="A0A1G2BQZ7"/>
<accession>A0A1G2BQZ7</accession>